<organism evidence="1 2">
    <name type="scientific">Lasius niger</name>
    <name type="common">Black garden ant</name>
    <dbReference type="NCBI Taxonomy" id="67767"/>
    <lineage>
        <taxon>Eukaryota</taxon>
        <taxon>Metazoa</taxon>
        <taxon>Ecdysozoa</taxon>
        <taxon>Arthropoda</taxon>
        <taxon>Hexapoda</taxon>
        <taxon>Insecta</taxon>
        <taxon>Pterygota</taxon>
        <taxon>Neoptera</taxon>
        <taxon>Endopterygota</taxon>
        <taxon>Hymenoptera</taxon>
        <taxon>Apocrita</taxon>
        <taxon>Aculeata</taxon>
        <taxon>Formicoidea</taxon>
        <taxon>Formicidae</taxon>
        <taxon>Formicinae</taxon>
        <taxon>Lasius</taxon>
        <taxon>Lasius</taxon>
    </lineage>
</organism>
<dbReference type="EMBL" id="LBMM01013223">
    <property type="protein sequence ID" value="KMQ85754.1"/>
    <property type="molecule type" value="Genomic_DNA"/>
</dbReference>
<dbReference type="PANTHER" id="PTHR46704:SF1">
    <property type="entry name" value="TELOMERE LENGTH REGULATION PROTEIN TEL2 HOMOLOG"/>
    <property type="match status" value="1"/>
</dbReference>
<proteinExistence type="predicted"/>
<dbReference type="PaxDb" id="67767-A0A0J7K682"/>
<dbReference type="Proteomes" id="UP000036403">
    <property type="component" value="Unassembled WGS sequence"/>
</dbReference>
<name>A0A0J7K682_LASNI</name>
<dbReference type="AlphaFoldDB" id="A0A0J7K682"/>
<dbReference type="PANTHER" id="PTHR46704">
    <property type="entry name" value="CXC DOMAIN-CONTAINING PROTEIN-RELATED"/>
    <property type="match status" value="1"/>
</dbReference>
<sequence>MSVDDLVAADGIYHQSCFVSFFTHLSTGKKRGRPEVEDITTAMEQIYSYLENNDDCQVSLCELMSQCVGYVPSEATIKNKLNQKYGDSIIITQSKKKIPVVCFRDTELKILSESWYNIKKQNEREERLRIVETAAAIIKEDIQSRIYDNTSYPPSDDFFKNVTNDIPETLNVFLGNLIVKKKTKSNQNAKRKVVSIAHAIISAIKPRSFLSSVQISLAVFLYRKFGSKNLVTLLCNLGFCASYHDAQILETSAIYNPPPTILSESFCQFVFDNADFNVSTIDGLNTFHSMGGIKCITPATSVISGQEIVKLSKSPTAKEIGEIGVIQLQTFENVARTGLKSIAIEDLNRLNPLTEEVPWPEPCDILWMCGKWLEVPLIPEWKGFMHSVTKDLSYEVTKIIPLPFVNSPPSNYDTIYTVLNYAVDQCLKLKQKTCFITFDQPLYIKAREIVAAAFEESPLSNIVMRLRGFHLLMSFLGCIGYIMTGSGLKELLSIIYAPTSVEKMLPGHAYARAVRAHLLIQMALAKIILDDLNITILEREIIKEMMSDFFVDPLSLETINQNSLIKEIEIKIKEKLEELKKNGATAALWIQYFNMITLMKQFIHAERSGDWNGHLRCIQQMIPFFHASGHFLYAKSCHLYLQDMFKLQSSMRRDEFEKFTNEGYFTMRRTDKFWAGVWSDMTIEQTLMRSMKSDGGLTRRRSVADSVLSKWILATTATHNICTSLEDFCGMIFASAEQHVDFRESRRARDAEDTKKLSDWFSNHPPFSNVTDIMSLATGVVGDATINCHNAVEVGKKAMAKMIGNNFFEVKLSRQNKVLPLATINCAIKVHGEVVPVDPLLLFQRIAISKKTDEDLATHFKYELAPFPLSLFNEAGMRKTKKSSLYDIFTTFNVNLDLENCTVIVDGGFLLHRVVWKQTSTFSTICQSYINYI</sequence>
<reference evidence="1 2" key="1">
    <citation type="submission" date="2015-04" db="EMBL/GenBank/DDBJ databases">
        <title>Lasius niger genome sequencing.</title>
        <authorList>
            <person name="Konorov E.A."/>
            <person name="Nikitin M.A."/>
            <person name="Kirill M.V."/>
            <person name="Chang P."/>
        </authorList>
    </citation>
    <scope>NUCLEOTIDE SEQUENCE [LARGE SCALE GENOMIC DNA]</scope>
    <source>
        <tissue evidence="1">Whole</tissue>
    </source>
</reference>
<dbReference type="OrthoDB" id="7699940at2759"/>
<protein>
    <submittedName>
        <fullName evidence="1">Uncharacterized protein</fullName>
    </submittedName>
</protein>
<comment type="caution">
    <text evidence="1">The sequence shown here is derived from an EMBL/GenBank/DDBJ whole genome shotgun (WGS) entry which is preliminary data.</text>
</comment>
<accession>A0A0J7K682</accession>
<gene>
    <name evidence="1" type="ORF">RF55_15512</name>
</gene>
<keyword evidence="2" id="KW-1185">Reference proteome</keyword>
<evidence type="ECO:0000313" key="2">
    <source>
        <dbReference type="Proteomes" id="UP000036403"/>
    </source>
</evidence>
<evidence type="ECO:0000313" key="1">
    <source>
        <dbReference type="EMBL" id="KMQ85754.1"/>
    </source>
</evidence>